<keyword evidence="5 9" id="KW-0418">Kinase</keyword>
<dbReference type="InterPro" id="IPR000719">
    <property type="entry name" value="Prot_kinase_dom"/>
</dbReference>
<dbReference type="PANTHER" id="PTHR46485">
    <property type="entry name" value="LIM DOMAIN KINASE 1"/>
    <property type="match status" value="1"/>
</dbReference>
<name>A0A2I1G8I6_9GLOM</name>
<gene>
    <name evidence="9" type="ORF">RhiirA4_355233</name>
</gene>
<evidence type="ECO:0000256" key="3">
    <source>
        <dbReference type="ARBA" id="ARBA00022679"/>
    </source>
</evidence>
<evidence type="ECO:0000256" key="4">
    <source>
        <dbReference type="ARBA" id="ARBA00022741"/>
    </source>
</evidence>
<dbReference type="InterPro" id="IPR017441">
    <property type="entry name" value="Protein_kinase_ATP_BS"/>
</dbReference>
<dbReference type="Gene3D" id="1.10.510.10">
    <property type="entry name" value="Transferase(Phosphotransferase) domain 1"/>
    <property type="match status" value="1"/>
</dbReference>
<keyword evidence="6 7" id="KW-0067">ATP-binding</keyword>
<comment type="similarity">
    <text evidence="1">Belongs to the protein kinase superfamily. TKL Ser/Thr protein kinase family.</text>
</comment>
<dbReference type="SMART" id="SM00220">
    <property type="entry name" value="S_TKc"/>
    <property type="match status" value="1"/>
</dbReference>
<keyword evidence="2" id="KW-0723">Serine/threonine-protein kinase</keyword>
<evidence type="ECO:0000313" key="9">
    <source>
        <dbReference type="EMBL" id="PKY42953.1"/>
    </source>
</evidence>
<evidence type="ECO:0000256" key="2">
    <source>
        <dbReference type="ARBA" id="ARBA00022527"/>
    </source>
</evidence>
<evidence type="ECO:0000256" key="5">
    <source>
        <dbReference type="ARBA" id="ARBA00022777"/>
    </source>
</evidence>
<keyword evidence="10" id="KW-1185">Reference proteome</keyword>
<dbReference type="VEuPathDB" id="FungiDB:FUN_000224"/>
<dbReference type="EMBL" id="LLXI01000226">
    <property type="protein sequence ID" value="PKY42953.1"/>
    <property type="molecule type" value="Genomic_DNA"/>
</dbReference>
<evidence type="ECO:0000256" key="1">
    <source>
        <dbReference type="ARBA" id="ARBA00005843"/>
    </source>
</evidence>
<dbReference type="CDD" id="cd00180">
    <property type="entry name" value="PKc"/>
    <property type="match status" value="1"/>
</dbReference>
<comment type="caution">
    <text evidence="9">The sequence shown here is derived from an EMBL/GenBank/DDBJ whole genome shotgun (WGS) entry which is preliminary data.</text>
</comment>
<evidence type="ECO:0000313" key="10">
    <source>
        <dbReference type="Proteomes" id="UP000234323"/>
    </source>
</evidence>
<reference evidence="9 10" key="1">
    <citation type="submission" date="2015-10" db="EMBL/GenBank/DDBJ databases">
        <title>Genome analyses suggest a sexual origin of heterokaryosis in a supposedly ancient asexual fungus.</title>
        <authorList>
            <person name="Ropars J."/>
            <person name="Sedzielewska K."/>
            <person name="Noel J."/>
            <person name="Charron P."/>
            <person name="Farinelli L."/>
            <person name="Marton T."/>
            <person name="Kruger M."/>
            <person name="Pelin A."/>
            <person name="Brachmann A."/>
            <person name="Corradi N."/>
        </authorList>
    </citation>
    <scope>NUCLEOTIDE SEQUENCE [LARGE SCALE GENOMIC DNA]</scope>
    <source>
        <strain evidence="9 10">A4</strain>
    </source>
</reference>
<accession>A0A2I1G8I6</accession>
<sequence>MAENSKIKDLNYYIDWLNYSISEEHIRYYEYSDFTNIQQIGKGSYGTVFCVNWKNSNRLFALKSFNNNEETLKEVVKELRLLRRVDDHENIISFYGITKLENTTHQTNNYSLVLEFANNGTLNTYLNKHFNELKWNDKYRLAFQLASAVEFLHEKDIIHRDL</sequence>
<dbReference type="SUPFAM" id="SSF56112">
    <property type="entry name" value="Protein kinase-like (PK-like)"/>
    <property type="match status" value="1"/>
</dbReference>
<dbReference type="PANTHER" id="PTHR46485:SF5">
    <property type="entry name" value="CENTER DIVIDER, ISOFORM A"/>
    <property type="match status" value="1"/>
</dbReference>
<keyword evidence="3" id="KW-0808">Transferase</keyword>
<evidence type="ECO:0000256" key="7">
    <source>
        <dbReference type="PROSITE-ProRule" id="PRU10141"/>
    </source>
</evidence>
<evidence type="ECO:0000259" key="8">
    <source>
        <dbReference type="PROSITE" id="PS50011"/>
    </source>
</evidence>
<feature type="binding site" evidence="7">
    <location>
        <position position="63"/>
    </location>
    <ligand>
        <name>ATP</name>
        <dbReference type="ChEBI" id="CHEBI:30616"/>
    </ligand>
</feature>
<dbReference type="Proteomes" id="UP000234323">
    <property type="component" value="Unassembled WGS sequence"/>
</dbReference>
<feature type="domain" description="Protein kinase" evidence="8">
    <location>
        <begin position="34"/>
        <end position="162"/>
    </location>
</feature>
<dbReference type="GO" id="GO:0004674">
    <property type="term" value="F:protein serine/threonine kinase activity"/>
    <property type="evidence" value="ECO:0007669"/>
    <property type="project" value="UniProtKB-KW"/>
</dbReference>
<dbReference type="PROSITE" id="PS00107">
    <property type="entry name" value="PROTEIN_KINASE_ATP"/>
    <property type="match status" value="1"/>
</dbReference>
<evidence type="ECO:0000256" key="6">
    <source>
        <dbReference type="ARBA" id="ARBA00022840"/>
    </source>
</evidence>
<dbReference type="InterPro" id="IPR011009">
    <property type="entry name" value="Kinase-like_dom_sf"/>
</dbReference>
<dbReference type="InterPro" id="IPR001245">
    <property type="entry name" value="Ser-Thr/Tyr_kinase_cat_dom"/>
</dbReference>
<dbReference type="InterPro" id="IPR050940">
    <property type="entry name" value="Actin_reg-Ser/Thr_kinase"/>
</dbReference>
<dbReference type="Pfam" id="PF07714">
    <property type="entry name" value="PK_Tyr_Ser-Thr"/>
    <property type="match status" value="1"/>
</dbReference>
<dbReference type="AlphaFoldDB" id="A0A2I1G8I6"/>
<dbReference type="PROSITE" id="PS50011">
    <property type="entry name" value="PROTEIN_KINASE_DOM"/>
    <property type="match status" value="1"/>
</dbReference>
<keyword evidence="4 7" id="KW-0547">Nucleotide-binding</keyword>
<feature type="non-terminal residue" evidence="9">
    <location>
        <position position="162"/>
    </location>
</feature>
<dbReference type="GO" id="GO:0005524">
    <property type="term" value="F:ATP binding"/>
    <property type="evidence" value="ECO:0007669"/>
    <property type="project" value="UniProtKB-UniRule"/>
</dbReference>
<organism evidence="9 10">
    <name type="scientific">Rhizophagus irregularis</name>
    <dbReference type="NCBI Taxonomy" id="588596"/>
    <lineage>
        <taxon>Eukaryota</taxon>
        <taxon>Fungi</taxon>
        <taxon>Fungi incertae sedis</taxon>
        <taxon>Mucoromycota</taxon>
        <taxon>Glomeromycotina</taxon>
        <taxon>Glomeromycetes</taxon>
        <taxon>Glomerales</taxon>
        <taxon>Glomeraceae</taxon>
        <taxon>Rhizophagus</taxon>
    </lineage>
</organism>
<proteinExistence type="inferred from homology"/>
<protein>
    <submittedName>
        <fullName evidence="9">Kinase-like protein</fullName>
    </submittedName>
</protein>